<evidence type="ECO:0000313" key="4">
    <source>
        <dbReference type="EMBL" id="KAE9089411.1"/>
    </source>
</evidence>
<dbReference type="EMBL" id="QXFY01003129">
    <property type="protein sequence ID" value="KAE9288288.1"/>
    <property type="molecule type" value="Genomic_DNA"/>
</dbReference>
<dbReference type="EMBL" id="QXFW01001656">
    <property type="protein sequence ID" value="KAE8987651.1"/>
    <property type="molecule type" value="Genomic_DNA"/>
</dbReference>
<dbReference type="EMBL" id="QXGC01001441">
    <property type="protein sequence ID" value="KAE9202901.1"/>
    <property type="molecule type" value="Genomic_DNA"/>
</dbReference>
<evidence type="ECO:0000313" key="10">
    <source>
        <dbReference type="EMBL" id="KAE9288288.1"/>
    </source>
</evidence>
<dbReference type="EMBL" id="QXGB01001724">
    <property type="protein sequence ID" value="KAE9186474.1"/>
    <property type="molecule type" value="Genomic_DNA"/>
</dbReference>
<dbReference type="AlphaFoldDB" id="A0A6A3WRF0"/>
<evidence type="ECO:0000313" key="8">
    <source>
        <dbReference type="EMBL" id="KAE9199722.1"/>
    </source>
</evidence>
<evidence type="ECO:0000313" key="2">
    <source>
        <dbReference type="EMBL" id="KAE8927962.1"/>
    </source>
</evidence>
<evidence type="ECO:0000313" key="5">
    <source>
        <dbReference type="EMBL" id="KAE9089625.1"/>
    </source>
</evidence>
<keyword evidence="1" id="KW-0732">Signal</keyword>
<dbReference type="Proteomes" id="UP000433483">
    <property type="component" value="Unassembled WGS sequence"/>
</dbReference>
<evidence type="ECO:0000313" key="9">
    <source>
        <dbReference type="EMBL" id="KAE9202901.1"/>
    </source>
</evidence>
<evidence type="ECO:0000313" key="19">
    <source>
        <dbReference type="Proteomes" id="UP000476176"/>
    </source>
</evidence>
<dbReference type="EMBL" id="QXGE01001684">
    <property type="protein sequence ID" value="KAE9289498.1"/>
    <property type="molecule type" value="Genomic_DNA"/>
</dbReference>
<evidence type="ECO:0000256" key="1">
    <source>
        <dbReference type="SAM" id="SignalP"/>
    </source>
</evidence>
<comment type="caution">
    <text evidence="7">The sequence shown here is derived from an EMBL/GenBank/DDBJ whole genome shotgun (WGS) entry which is preliminary data.</text>
</comment>
<evidence type="ECO:0000313" key="3">
    <source>
        <dbReference type="EMBL" id="KAE8987651.1"/>
    </source>
</evidence>
<keyword evidence="13" id="KW-1185">Reference proteome</keyword>
<evidence type="ECO:0000313" key="18">
    <source>
        <dbReference type="Proteomes" id="UP000460718"/>
    </source>
</evidence>
<accession>A0A6A3WRF0</accession>
<name>A0A6A3WRF0_9STRA</name>
<reference evidence="12 13" key="1">
    <citation type="submission" date="2018-08" db="EMBL/GenBank/DDBJ databases">
        <title>Genomic investigation of the strawberry pathogen Phytophthora fragariae indicates pathogenicity is determined by transcriptional variation in three key races.</title>
        <authorList>
            <person name="Adams T.M."/>
            <person name="Armitage A.D."/>
            <person name="Sobczyk M.K."/>
            <person name="Bates H.J."/>
            <person name="Dunwell J.M."/>
            <person name="Nellist C.F."/>
            <person name="Harrison R.J."/>
        </authorList>
    </citation>
    <scope>NUCLEOTIDE SEQUENCE [LARGE SCALE GENOMIC DNA]</scope>
    <source>
        <strain evidence="11 14">A4</strain>
        <strain evidence="8 15">BC-1</strain>
        <strain evidence="9 19">BC-23</strain>
        <strain evidence="7 13">NOV-27</strain>
        <strain evidence="6 16">NOV-5</strain>
        <strain evidence="4 17">NOV-71</strain>
        <strain evidence="10 20">NOV-77</strain>
        <strain evidence="2 12">NOV-9</strain>
        <strain evidence="5 21">ONT-3</strain>
        <strain evidence="3 18">SCRP245</strain>
    </source>
</reference>
<gene>
    <name evidence="11" type="ORF">PF001_g20014</name>
    <name evidence="8" type="ORF">PF002_g22065</name>
    <name evidence="9" type="ORF">PF004_g18289</name>
    <name evidence="7" type="ORF">PF005_g20839</name>
    <name evidence="6" type="ORF">PF006_g18427</name>
    <name evidence="4" type="ORF">PF007_g19613</name>
    <name evidence="10" type="ORF">PF008_g26181</name>
    <name evidence="2" type="ORF">PF009_g21881</name>
    <name evidence="5" type="ORF">PF010_g18918</name>
    <name evidence="3" type="ORF">PF011_g19497</name>
</gene>
<evidence type="ECO:0000313" key="11">
    <source>
        <dbReference type="EMBL" id="KAE9289498.1"/>
    </source>
</evidence>
<dbReference type="Proteomes" id="UP000429523">
    <property type="component" value="Unassembled WGS sequence"/>
</dbReference>
<dbReference type="Proteomes" id="UP000437068">
    <property type="component" value="Unassembled WGS sequence"/>
</dbReference>
<dbReference type="Proteomes" id="UP000460718">
    <property type="component" value="Unassembled WGS sequence"/>
</dbReference>
<dbReference type="EMBL" id="QXGF01001762">
    <property type="protein sequence ID" value="KAE8927962.1"/>
    <property type="molecule type" value="Genomic_DNA"/>
</dbReference>
<evidence type="ECO:0000313" key="12">
    <source>
        <dbReference type="Proteomes" id="UP000429523"/>
    </source>
</evidence>
<organism evidence="7 13">
    <name type="scientific">Phytophthora fragariae</name>
    <dbReference type="NCBI Taxonomy" id="53985"/>
    <lineage>
        <taxon>Eukaryota</taxon>
        <taxon>Sar</taxon>
        <taxon>Stramenopiles</taxon>
        <taxon>Oomycota</taxon>
        <taxon>Peronosporomycetes</taxon>
        <taxon>Peronosporales</taxon>
        <taxon>Peronosporaceae</taxon>
        <taxon>Phytophthora</taxon>
    </lineage>
</organism>
<dbReference type="EMBL" id="QXGA01001433">
    <property type="protein sequence ID" value="KAE9119121.1"/>
    <property type="molecule type" value="Genomic_DNA"/>
</dbReference>
<evidence type="ECO:0000313" key="20">
    <source>
        <dbReference type="Proteomes" id="UP000486351"/>
    </source>
</evidence>
<evidence type="ECO:0000313" key="6">
    <source>
        <dbReference type="EMBL" id="KAE9119121.1"/>
    </source>
</evidence>
<feature type="signal peptide" evidence="1">
    <location>
        <begin position="1"/>
        <end position="15"/>
    </location>
</feature>
<evidence type="ECO:0000313" key="21">
    <source>
        <dbReference type="Proteomes" id="UP000488956"/>
    </source>
</evidence>
<sequence length="61" mass="6342">MQSTHLCAVWSQVCAVACPTPAAVKSASSSSCICSDLVALIGYTIDLLRFGLASSCCEFPK</sequence>
<evidence type="ECO:0000313" key="15">
    <source>
        <dbReference type="Proteomes" id="UP000440367"/>
    </source>
</evidence>
<evidence type="ECO:0008006" key="22">
    <source>
        <dbReference type="Google" id="ProtNLM"/>
    </source>
</evidence>
<dbReference type="Proteomes" id="UP000440732">
    <property type="component" value="Unassembled WGS sequence"/>
</dbReference>
<dbReference type="EMBL" id="QXFZ01001502">
    <property type="protein sequence ID" value="KAE9089411.1"/>
    <property type="molecule type" value="Genomic_DNA"/>
</dbReference>
<dbReference type="Proteomes" id="UP000440367">
    <property type="component" value="Unassembled WGS sequence"/>
</dbReference>
<evidence type="ECO:0000313" key="16">
    <source>
        <dbReference type="Proteomes" id="UP000440732"/>
    </source>
</evidence>
<protein>
    <recommendedName>
        <fullName evidence="22">Bifunctional inhibitor/plant lipid transfer protein/seed storage helical domain-containing protein</fullName>
    </recommendedName>
</protein>
<evidence type="ECO:0000313" key="13">
    <source>
        <dbReference type="Proteomes" id="UP000433483"/>
    </source>
</evidence>
<dbReference type="EMBL" id="QXFX01001477">
    <property type="protein sequence ID" value="KAE9089625.1"/>
    <property type="molecule type" value="Genomic_DNA"/>
</dbReference>
<dbReference type="Proteomes" id="UP000441208">
    <property type="component" value="Unassembled WGS sequence"/>
</dbReference>
<dbReference type="EMBL" id="QXGD01001753">
    <property type="protein sequence ID" value="KAE9199722.1"/>
    <property type="molecule type" value="Genomic_DNA"/>
</dbReference>
<dbReference type="Proteomes" id="UP000486351">
    <property type="component" value="Unassembled WGS sequence"/>
</dbReference>
<evidence type="ECO:0000313" key="7">
    <source>
        <dbReference type="EMBL" id="KAE9186474.1"/>
    </source>
</evidence>
<evidence type="ECO:0000313" key="14">
    <source>
        <dbReference type="Proteomes" id="UP000437068"/>
    </source>
</evidence>
<evidence type="ECO:0000313" key="17">
    <source>
        <dbReference type="Proteomes" id="UP000441208"/>
    </source>
</evidence>
<proteinExistence type="predicted"/>
<dbReference type="Proteomes" id="UP000476176">
    <property type="component" value="Unassembled WGS sequence"/>
</dbReference>
<feature type="chain" id="PRO_5033523930" description="Bifunctional inhibitor/plant lipid transfer protein/seed storage helical domain-containing protein" evidence="1">
    <location>
        <begin position="16"/>
        <end position="61"/>
    </location>
</feature>
<dbReference type="Proteomes" id="UP000488956">
    <property type="component" value="Unassembled WGS sequence"/>
</dbReference>